<dbReference type="GO" id="GO:0006826">
    <property type="term" value="P:iron ion transport"/>
    <property type="evidence" value="ECO:0007669"/>
    <property type="project" value="UniProtKB-KW"/>
</dbReference>
<dbReference type="InterPro" id="IPR036524">
    <property type="entry name" value="Frataxin/CyaY_sf"/>
</dbReference>
<gene>
    <name evidence="14" type="ORF">PMEA_00018622</name>
</gene>
<evidence type="ECO:0000256" key="3">
    <source>
        <dbReference type="ARBA" id="ARBA00013107"/>
    </source>
</evidence>
<keyword evidence="7" id="KW-0809">Transit peptide</keyword>
<evidence type="ECO:0000256" key="11">
    <source>
        <dbReference type="ARBA" id="ARBA00023128"/>
    </source>
</evidence>
<dbReference type="InterPro" id="IPR020895">
    <property type="entry name" value="Frataxin_CS"/>
</dbReference>
<dbReference type="GO" id="GO:0006783">
    <property type="term" value="P:heme biosynthetic process"/>
    <property type="evidence" value="ECO:0007669"/>
    <property type="project" value="UniProtKB-KW"/>
</dbReference>
<evidence type="ECO:0000313" key="15">
    <source>
        <dbReference type="Proteomes" id="UP001159428"/>
    </source>
</evidence>
<comment type="subcellular location">
    <subcellularLocation>
        <location evidence="1">Mitochondrion</location>
    </subcellularLocation>
</comment>
<dbReference type="Gene3D" id="3.30.920.10">
    <property type="entry name" value="Frataxin/CyaY"/>
    <property type="match status" value="1"/>
</dbReference>
<reference evidence="14 15" key="1">
    <citation type="submission" date="2022-05" db="EMBL/GenBank/DDBJ databases">
        <authorList>
            <consortium name="Genoscope - CEA"/>
            <person name="William W."/>
        </authorList>
    </citation>
    <scope>NUCLEOTIDE SEQUENCE [LARGE SCALE GENOMIC DNA]</scope>
</reference>
<proteinExistence type="inferred from homology"/>
<dbReference type="InterPro" id="IPR002908">
    <property type="entry name" value="Frataxin/CyaY"/>
</dbReference>
<evidence type="ECO:0000256" key="12">
    <source>
        <dbReference type="ARBA" id="ARBA00023133"/>
    </source>
</evidence>
<evidence type="ECO:0000256" key="13">
    <source>
        <dbReference type="ARBA" id="ARBA00047990"/>
    </source>
</evidence>
<keyword evidence="4" id="KW-0409">Iron storage</keyword>
<dbReference type="GO" id="GO:0034986">
    <property type="term" value="F:iron chaperone activity"/>
    <property type="evidence" value="ECO:0007669"/>
    <property type="project" value="TreeGrafter"/>
</dbReference>
<dbReference type="GO" id="GO:0008199">
    <property type="term" value="F:ferric iron binding"/>
    <property type="evidence" value="ECO:0007669"/>
    <property type="project" value="InterPro"/>
</dbReference>
<dbReference type="Pfam" id="PF01491">
    <property type="entry name" value="Frataxin_Cyay"/>
    <property type="match status" value="1"/>
</dbReference>
<dbReference type="EMBL" id="CALNXJ010000032">
    <property type="protein sequence ID" value="CAH3138834.1"/>
    <property type="molecule type" value="Genomic_DNA"/>
</dbReference>
<keyword evidence="10" id="KW-0406">Ion transport</keyword>
<comment type="catalytic activity">
    <reaction evidence="13">
        <text>4 Fe(2+) + O2 + 4 H(+) = 4 Fe(3+) + 2 H2O</text>
        <dbReference type="Rhea" id="RHEA:11148"/>
        <dbReference type="ChEBI" id="CHEBI:15377"/>
        <dbReference type="ChEBI" id="CHEBI:15378"/>
        <dbReference type="ChEBI" id="CHEBI:15379"/>
        <dbReference type="ChEBI" id="CHEBI:29033"/>
        <dbReference type="ChEBI" id="CHEBI:29034"/>
        <dbReference type="EC" id="1.16.3.1"/>
    </reaction>
</comment>
<evidence type="ECO:0000256" key="9">
    <source>
        <dbReference type="ARBA" id="ARBA00023004"/>
    </source>
</evidence>
<evidence type="ECO:0000256" key="4">
    <source>
        <dbReference type="ARBA" id="ARBA00022434"/>
    </source>
</evidence>
<dbReference type="PANTHER" id="PTHR16821:SF2">
    <property type="entry name" value="FRATAXIN, MITOCHONDRIAL"/>
    <property type="match status" value="1"/>
</dbReference>
<dbReference type="GO" id="GO:0016226">
    <property type="term" value="P:iron-sulfur cluster assembly"/>
    <property type="evidence" value="ECO:0007669"/>
    <property type="project" value="InterPro"/>
</dbReference>
<dbReference type="GO" id="GO:0005739">
    <property type="term" value="C:mitochondrion"/>
    <property type="evidence" value="ECO:0007669"/>
    <property type="project" value="UniProtKB-SubCell"/>
</dbReference>
<evidence type="ECO:0000256" key="2">
    <source>
        <dbReference type="ARBA" id="ARBA00008183"/>
    </source>
</evidence>
<dbReference type="GO" id="GO:0008198">
    <property type="term" value="F:ferrous iron binding"/>
    <property type="evidence" value="ECO:0007669"/>
    <property type="project" value="TreeGrafter"/>
</dbReference>
<dbReference type="EC" id="1.16.3.1" evidence="3"/>
<name>A0AAU9X6G7_9CNID</name>
<dbReference type="PANTHER" id="PTHR16821">
    <property type="entry name" value="FRATAXIN"/>
    <property type="match status" value="1"/>
</dbReference>
<keyword evidence="6" id="KW-0410">Iron transport</keyword>
<keyword evidence="11" id="KW-0496">Mitochondrion</keyword>
<protein>
    <recommendedName>
        <fullName evidence="3">ferroxidase</fullName>
        <ecNumber evidence="3">1.16.3.1</ecNumber>
    </recommendedName>
</protein>
<dbReference type="InterPro" id="IPR017789">
    <property type="entry name" value="Frataxin"/>
</dbReference>
<dbReference type="PROSITE" id="PS01344">
    <property type="entry name" value="FRATAXIN_1"/>
    <property type="match status" value="1"/>
</dbReference>
<evidence type="ECO:0000256" key="8">
    <source>
        <dbReference type="ARBA" id="ARBA00023002"/>
    </source>
</evidence>
<dbReference type="SMART" id="SM01219">
    <property type="entry name" value="Frataxin_Cyay"/>
    <property type="match status" value="1"/>
</dbReference>
<evidence type="ECO:0000256" key="6">
    <source>
        <dbReference type="ARBA" id="ARBA00022496"/>
    </source>
</evidence>
<dbReference type="GO" id="GO:0004322">
    <property type="term" value="F:ferroxidase activity"/>
    <property type="evidence" value="ECO:0007669"/>
    <property type="project" value="UniProtKB-EC"/>
</dbReference>
<evidence type="ECO:0000313" key="14">
    <source>
        <dbReference type="EMBL" id="CAH3138834.1"/>
    </source>
</evidence>
<keyword evidence="9" id="KW-0408">Iron</keyword>
<evidence type="ECO:0000256" key="7">
    <source>
        <dbReference type="ARBA" id="ARBA00022946"/>
    </source>
</evidence>
<comment type="caution">
    <text evidence="14">The sequence shown here is derived from an EMBL/GenBank/DDBJ whole genome shotgun (WGS) entry which is preliminary data.</text>
</comment>
<organism evidence="14 15">
    <name type="scientific">Pocillopora meandrina</name>
    <dbReference type="NCBI Taxonomy" id="46732"/>
    <lineage>
        <taxon>Eukaryota</taxon>
        <taxon>Metazoa</taxon>
        <taxon>Cnidaria</taxon>
        <taxon>Anthozoa</taxon>
        <taxon>Hexacorallia</taxon>
        <taxon>Scleractinia</taxon>
        <taxon>Astrocoeniina</taxon>
        <taxon>Pocilloporidae</taxon>
        <taxon>Pocillopora</taxon>
    </lineage>
</organism>
<dbReference type="GO" id="GO:0051537">
    <property type="term" value="F:2 iron, 2 sulfur cluster binding"/>
    <property type="evidence" value="ECO:0007669"/>
    <property type="project" value="TreeGrafter"/>
</dbReference>
<dbReference type="GO" id="GO:0006879">
    <property type="term" value="P:intracellular iron ion homeostasis"/>
    <property type="evidence" value="ECO:0007669"/>
    <property type="project" value="UniProtKB-KW"/>
</dbReference>
<keyword evidence="5" id="KW-0813">Transport</keyword>
<dbReference type="SUPFAM" id="SSF55387">
    <property type="entry name" value="Frataxin/Nqo15-like"/>
    <property type="match status" value="1"/>
</dbReference>
<dbReference type="PROSITE" id="PS50810">
    <property type="entry name" value="FRATAXIN_2"/>
    <property type="match status" value="1"/>
</dbReference>
<dbReference type="FunFam" id="3.30.920.10:FF:000002">
    <property type="entry name" value="Frataxin, mitochondrial"/>
    <property type="match status" value="1"/>
</dbReference>
<evidence type="ECO:0000256" key="1">
    <source>
        <dbReference type="ARBA" id="ARBA00004173"/>
    </source>
</evidence>
<comment type="similarity">
    <text evidence="2">Belongs to the frataxin family.</text>
</comment>
<accession>A0AAU9X6G7</accession>
<dbReference type="NCBIfam" id="TIGR03421">
    <property type="entry name" value="FeS_CyaY"/>
    <property type="match status" value="1"/>
</dbReference>
<dbReference type="AlphaFoldDB" id="A0AAU9X6G7"/>
<keyword evidence="8" id="KW-0560">Oxidoreductase</keyword>
<dbReference type="NCBIfam" id="TIGR03422">
    <property type="entry name" value="mito_frataxin"/>
    <property type="match status" value="1"/>
</dbReference>
<keyword evidence="12" id="KW-0350">Heme biosynthesis</keyword>
<evidence type="ECO:0000256" key="5">
    <source>
        <dbReference type="ARBA" id="ARBA00022448"/>
    </source>
</evidence>
<keyword evidence="15" id="KW-1185">Reference proteome</keyword>
<dbReference type="Proteomes" id="UP001159428">
    <property type="component" value="Unassembled WGS sequence"/>
</dbReference>
<dbReference type="CDD" id="cd00503">
    <property type="entry name" value="Frataxin"/>
    <property type="match status" value="1"/>
</dbReference>
<sequence>MAAGTLDPGSLSQLIRTPGQFRHFDGKGTVSAMIAFRRIRFLKNFSVRTVAFYSVVSSRSSLILSASRRSHVGLLSKRLQLDQRRISLTRAFSTESTLDELSYHSIADETLDAIAELFDDLGESPSSPADYDVQMSDGVLTVNLGAGRGTYVINKQSPNKQIWLSSPTSGPKRYDFKDGSWIYTHDGVYLHDLLSSEISAALGHEVDFTSLTYGGADGKLS</sequence>
<evidence type="ECO:0000256" key="10">
    <source>
        <dbReference type="ARBA" id="ARBA00023065"/>
    </source>
</evidence>